<gene>
    <name evidence="1" type="ORF">NC99_04310</name>
</gene>
<dbReference type="AlphaFoldDB" id="A0A0L8VE22"/>
<name>A0A0L8VE22_9BACT</name>
<proteinExistence type="predicted"/>
<dbReference type="EMBL" id="LGIA01000022">
    <property type="protein sequence ID" value="KOH46715.1"/>
    <property type="molecule type" value="Genomic_DNA"/>
</dbReference>
<sequence>MFRQFFRKRVFLPNIISGGFHGFKDIVSDPGISNITESSGQPSGNDTMPTIQQLCQQYRSILDHRKTRSCINGITGKEICVNSNQSGFKRINLEPI</sequence>
<protein>
    <submittedName>
        <fullName evidence="1">Uncharacterized protein</fullName>
    </submittedName>
</protein>
<reference evidence="2" key="1">
    <citation type="submission" date="2015-07" db="EMBL/GenBank/DDBJ databases">
        <title>Genome sequencing of Sunxiuqinia dokdonensis strain SK.</title>
        <authorList>
            <person name="Ahn S."/>
            <person name="Kim B.-C."/>
        </authorList>
    </citation>
    <scope>NUCLEOTIDE SEQUENCE [LARGE SCALE GENOMIC DNA]</scope>
    <source>
        <strain evidence="2">SK</strain>
    </source>
</reference>
<accession>A0A0L8VE22</accession>
<evidence type="ECO:0000313" key="1">
    <source>
        <dbReference type="EMBL" id="KOH46715.1"/>
    </source>
</evidence>
<keyword evidence="2" id="KW-1185">Reference proteome</keyword>
<evidence type="ECO:0000313" key="2">
    <source>
        <dbReference type="Proteomes" id="UP000036958"/>
    </source>
</evidence>
<comment type="caution">
    <text evidence="1">The sequence shown here is derived from an EMBL/GenBank/DDBJ whole genome shotgun (WGS) entry which is preliminary data.</text>
</comment>
<organism evidence="1 2">
    <name type="scientific">Sunxiuqinia dokdonensis</name>
    <dbReference type="NCBI Taxonomy" id="1409788"/>
    <lineage>
        <taxon>Bacteria</taxon>
        <taxon>Pseudomonadati</taxon>
        <taxon>Bacteroidota</taxon>
        <taxon>Bacteroidia</taxon>
        <taxon>Marinilabiliales</taxon>
        <taxon>Prolixibacteraceae</taxon>
        <taxon>Sunxiuqinia</taxon>
    </lineage>
</organism>
<dbReference type="Proteomes" id="UP000036958">
    <property type="component" value="Unassembled WGS sequence"/>
</dbReference>